<evidence type="ECO:0000256" key="2">
    <source>
        <dbReference type="ARBA" id="ARBA00022576"/>
    </source>
</evidence>
<comment type="cofactor">
    <cofactor evidence="1 4">
        <name>pyridoxal 5'-phosphate</name>
        <dbReference type="ChEBI" id="CHEBI:597326"/>
    </cofactor>
</comment>
<evidence type="ECO:0000256" key="3">
    <source>
        <dbReference type="ARBA" id="ARBA00022679"/>
    </source>
</evidence>
<dbReference type="InterPro" id="IPR050881">
    <property type="entry name" value="LL-DAP_aminotransferase"/>
</dbReference>
<dbReference type="Gene3D" id="3.90.1150.10">
    <property type="entry name" value="Aspartate Aminotransferase, domain 1"/>
    <property type="match status" value="1"/>
</dbReference>
<dbReference type="InterPro" id="IPR004839">
    <property type="entry name" value="Aminotransferase_I/II_large"/>
</dbReference>
<evidence type="ECO:0000256" key="4">
    <source>
        <dbReference type="RuleBase" id="RU000481"/>
    </source>
</evidence>
<dbReference type="EMBL" id="CP003243">
    <property type="protein sequence ID" value="AFD00164.1"/>
    <property type="molecule type" value="Genomic_DNA"/>
</dbReference>
<dbReference type="InterPro" id="IPR004838">
    <property type="entry name" value="NHTrfase_class1_PyrdxlP-BS"/>
</dbReference>
<accession>H8I4I5</accession>
<dbReference type="InterPro" id="IPR015422">
    <property type="entry name" value="PyrdxlP-dep_Trfase_small"/>
</dbReference>
<dbReference type="AlphaFoldDB" id="H8I4I5"/>
<dbReference type="PROSITE" id="PS00105">
    <property type="entry name" value="AA_TRANSFER_CLASS_1"/>
    <property type="match status" value="1"/>
</dbReference>
<evidence type="ECO:0000313" key="6">
    <source>
        <dbReference type="EMBL" id="AFD00164.1"/>
    </source>
</evidence>
<dbReference type="InterPro" id="IPR015421">
    <property type="entry name" value="PyrdxlP-dep_Trfase_major"/>
</dbReference>
<organism evidence="6 7">
    <name type="scientific">Methanocella conradii (strain DSM 24694 / JCM 17849 / CGMCC 1.5162 / HZ254)</name>
    <dbReference type="NCBI Taxonomy" id="1041930"/>
    <lineage>
        <taxon>Archaea</taxon>
        <taxon>Methanobacteriati</taxon>
        <taxon>Methanobacteriota</taxon>
        <taxon>Stenosarchaea group</taxon>
        <taxon>Methanomicrobia</taxon>
        <taxon>Methanocellales</taxon>
        <taxon>Methanocellaceae</taxon>
        <taxon>Methanocella</taxon>
    </lineage>
</organism>
<dbReference type="GO" id="GO:0010285">
    <property type="term" value="F:L,L-diaminopimelate aminotransferase activity"/>
    <property type="evidence" value="ECO:0007669"/>
    <property type="project" value="InterPro"/>
</dbReference>
<proteinExistence type="inferred from homology"/>
<dbReference type="RefSeq" id="WP_014406001.1">
    <property type="nucleotide sequence ID" value="NC_017034.1"/>
</dbReference>
<sequence>MTIKYADRINSLPPYLFAEVDRAKQQKLKEGVDIIDLGVGDPDLPTPEYVIDALCKAAHDPETHQYPSYSGSTVFRDAAAEWLKNRFGVKLDAEKEIITLIGSKEGIAHIPAAFVNPGDYTLCPNPAYPVYGIGTTLADGKPYDLPLLAENGFKPDLHLPSDIVKKSRMLFINYPNNPTAATAGKEFFKEVVDFGNDNGIIIVHDNAYSEMTYDGYRAPSILEVPGAMDCCIEFHSLSKTSNMTGWRIGFAAGNADIVAGLGRVKMNVDSGAFLAVQLAAIEALKNSEAFKQKMSRIYQERRDALLVGLKALGIEVEKPKATFYVWAPVPGKRSSIEYAKYLLDKAGIVATPGVGFGKYGEGYVRFSLTRPVERIREAVERMKKL</sequence>
<keyword evidence="7" id="KW-1185">Reference proteome</keyword>
<keyword evidence="2 4" id="KW-0032">Aminotransferase</keyword>
<dbReference type="GO" id="GO:0009089">
    <property type="term" value="P:lysine biosynthetic process via diaminopimelate"/>
    <property type="evidence" value="ECO:0007669"/>
    <property type="project" value="InterPro"/>
</dbReference>
<evidence type="ECO:0000256" key="1">
    <source>
        <dbReference type="ARBA" id="ARBA00001933"/>
    </source>
</evidence>
<dbReference type="NCBIfam" id="NF006756">
    <property type="entry name" value="PRK09276.1"/>
    <property type="match status" value="1"/>
</dbReference>
<dbReference type="EC" id="2.6.1.-" evidence="4"/>
<reference evidence="6 7" key="1">
    <citation type="journal article" date="2012" name="J. Bacteriol.">
        <title>Complete genome sequence of a thermophilic methanogen, Methanocella conradii HZ254, isolated from Chinese rice field soil.</title>
        <authorList>
            <person name="Lu Z."/>
            <person name="Lu Y."/>
        </authorList>
    </citation>
    <scope>NUCLEOTIDE SEQUENCE [LARGE SCALE GENOMIC DNA]</scope>
    <source>
        <strain evidence="7">DSM 24694 / JCM 17849 / CGMCC 1.5162 / HZ254</strain>
    </source>
</reference>
<protein>
    <recommendedName>
        <fullName evidence="4">Aminotransferase</fullName>
        <ecNumber evidence="4">2.6.1.-</ecNumber>
    </recommendedName>
</protein>
<dbReference type="PANTHER" id="PTHR42832:SF3">
    <property type="entry name" value="L-GLUTAMINE--4-(METHYLSULFANYL)-2-OXOBUTANOATE AMINOTRANSFERASE"/>
    <property type="match status" value="1"/>
</dbReference>
<dbReference type="HOGENOM" id="CLU_017584_4_5_2"/>
<evidence type="ECO:0000259" key="5">
    <source>
        <dbReference type="Pfam" id="PF00155"/>
    </source>
</evidence>
<dbReference type="PANTHER" id="PTHR42832">
    <property type="entry name" value="AMINO ACID AMINOTRANSFERASE"/>
    <property type="match status" value="1"/>
</dbReference>
<dbReference type="SUPFAM" id="SSF53383">
    <property type="entry name" value="PLP-dependent transferases"/>
    <property type="match status" value="1"/>
</dbReference>
<gene>
    <name evidence="6" type="ordered locus">Mtc_1410</name>
</gene>
<dbReference type="NCBIfam" id="TIGR03540">
    <property type="entry name" value="DapC_direct"/>
    <property type="match status" value="1"/>
</dbReference>
<dbReference type="GeneID" id="11971540"/>
<keyword evidence="3 4" id="KW-0808">Transferase</keyword>
<feature type="domain" description="Aminotransferase class I/classII large" evidence="5">
    <location>
        <begin position="33"/>
        <end position="381"/>
    </location>
</feature>
<comment type="similarity">
    <text evidence="4">Belongs to the class-I pyridoxal-phosphate-dependent aminotransferase family.</text>
</comment>
<dbReference type="CDD" id="cd00609">
    <property type="entry name" value="AAT_like"/>
    <property type="match status" value="1"/>
</dbReference>
<dbReference type="Gene3D" id="3.40.640.10">
    <property type="entry name" value="Type I PLP-dependent aspartate aminotransferase-like (Major domain)"/>
    <property type="match status" value="1"/>
</dbReference>
<dbReference type="STRING" id="1041930.Mtc_1410"/>
<dbReference type="GO" id="GO:0030170">
    <property type="term" value="F:pyridoxal phosphate binding"/>
    <property type="evidence" value="ECO:0007669"/>
    <property type="project" value="InterPro"/>
</dbReference>
<dbReference type="KEGG" id="mez:Mtc_1410"/>
<dbReference type="InterPro" id="IPR015424">
    <property type="entry name" value="PyrdxlP-dep_Trfase"/>
</dbReference>
<evidence type="ECO:0000313" key="7">
    <source>
        <dbReference type="Proteomes" id="UP000005233"/>
    </source>
</evidence>
<dbReference type="InterPro" id="IPR019881">
    <property type="entry name" value="DAP-NH2Trfase_DapL_Desulfo"/>
</dbReference>
<dbReference type="eggNOG" id="arCOG01133">
    <property type="taxonomic scope" value="Archaea"/>
</dbReference>
<dbReference type="Pfam" id="PF00155">
    <property type="entry name" value="Aminotran_1_2"/>
    <property type="match status" value="1"/>
</dbReference>
<dbReference type="Proteomes" id="UP000005233">
    <property type="component" value="Chromosome"/>
</dbReference>
<name>H8I4I5_METCZ</name>